<name>A0A8S4FLZ3_PLUXY</name>
<comment type="caution">
    <text evidence="1">The sequence shown here is derived from an EMBL/GenBank/DDBJ whole genome shotgun (WGS) entry which is preliminary data.</text>
</comment>
<keyword evidence="2" id="KW-1185">Reference proteome</keyword>
<evidence type="ECO:0000313" key="2">
    <source>
        <dbReference type="Proteomes" id="UP000653454"/>
    </source>
</evidence>
<sequence length="279" mass="31766">MEKKHTCVGLAIELVKQWRRLDKGFKGLGRALSIYSCEEKVENGGEYVNKAEPELVEGAEKEHVMAGIHIEVDGRAGVLLADPGYHVPRVLTVMEDGAYPHTGWFTQSDEPHSRKEYHYAFNSHHHGYVEWRERDTRGPLVVSQTSLIYVARPYLTGVNVTERRNLVYNFKSLLSRDQKGHVTAGIYFPVGARGKDAQFTLFLDDGTSKHKTKFKFSAFLRRDEVPEAIEDQIEQCNKQMNYKYGNLLDTICRAARVMTDDSFIQQLLEINDDIAAVSL</sequence>
<evidence type="ECO:0000313" key="1">
    <source>
        <dbReference type="EMBL" id="CAG9129570.1"/>
    </source>
</evidence>
<dbReference type="EMBL" id="CAJHNJ030000038">
    <property type="protein sequence ID" value="CAG9129570.1"/>
    <property type="molecule type" value="Genomic_DNA"/>
</dbReference>
<proteinExistence type="predicted"/>
<dbReference type="Proteomes" id="UP000653454">
    <property type="component" value="Unassembled WGS sequence"/>
</dbReference>
<gene>
    <name evidence="1" type="ORF">PLXY2_LOCUS9606</name>
</gene>
<accession>A0A8S4FLZ3</accession>
<reference evidence="1" key="1">
    <citation type="submission" date="2020-11" db="EMBL/GenBank/DDBJ databases">
        <authorList>
            <person name="Whiteford S."/>
        </authorList>
    </citation>
    <scope>NUCLEOTIDE SEQUENCE</scope>
</reference>
<protein>
    <submittedName>
        <fullName evidence="1">(diamondback moth) hypothetical protein</fullName>
    </submittedName>
</protein>
<dbReference type="AlphaFoldDB" id="A0A8S4FLZ3"/>
<organism evidence="1 2">
    <name type="scientific">Plutella xylostella</name>
    <name type="common">Diamondback moth</name>
    <name type="synonym">Plutella maculipennis</name>
    <dbReference type="NCBI Taxonomy" id="51655"/>
    <lineage>
        <taxon>Eukaryota</taxon>
        <taxon>Metazoa</taxon>
        <taxon>Ecdysozoa</taxon>
        <taxon>Arthropoda</taxon>
        <taxon>Hexapoda</taxon>
        <taxon>Insecta</taxon>
        <taxon>Pterygota</taxon>
        <taxon>Neoptera</taxon>
        <taxon>Endopterygota</taxon>
        <taxon>Lepidoptera</taxon>
        <taxon>Glossata</taxon>
        <taxon>Ditrysia</taxon>
        <taxon>Yponomeutoidea</taxon>
        <taxon>Plutellidae</taxon>
        <taxon>Plutella</taxon>
    </lineage>
</organism>